<dbReference type="PANTHER" id="PTHR35176">
    <property type="entry name" value="HEME OXYGENASE HI_0854-RELATED"/>
    <property type="match status" value="1"/>
</dbReference>
<reference evidence="3 4" key="1">
    <citation type="submission" date="2023-06" db="EMBL/GenBank/DDBJ databases">
        <authorList>
            <person name="Oyuntsetseg B."/>
            <person name="Kim S.B."/>
        </authorList>
    </citation>
    <scope>NUCLEOTIDE SEQUENCE [LARGE SCALE GENOMIC DNA]</scope>
    <source>
        <strain evidence="3 4">4-36</strain>
    </source>
</reference>
<dbReference type="Proteomes" id="UP001239397">
    <property type="component" value="Chromosome"/>
</dbReference>
<dbReference type="AlphaFoldDB" id="A0A9Y2JXS1"/>
<keyword evidence="1 3" id="KW-0560">Oxidoreductase</keyword>
<dbReference type="Gene3D" id="2.30.110.10">
    <property type="entry name" value="Electron Transport, Fmn-binding Protein, Chain A"/>
    <property type="match status" value="1"/>
</dbReference>
<keyword evidence="4" id="KW-1185">Reference proteome</keyword>
<dbReference type="InterPro" id="IPR011576">
    <property type="entry name" value="Pyridox_Oxase_N"/>
</dbReference>
<protein>
    <submittedName>
        <fullName evidence="3">PPOX class F420-dependent oxidoreductase</fullName>
        <ecNumber evidence="3">1.-.-.-</ecNumber>
    </submittedName>
</protein>
<dbReference type="RefSeq" id="WP_286002879.1">
    <property type="nucleotide sequence ID" value="NZ_CP127295.1"/>
</dbReference>
<dbReference type="InterPro" id="IPR012349">
    <property type="entry name" value="Split_barrel_FMN-bd"/>
</dbReference>
<accession>A0A9Y2JXS1</accession>
<evidence type="ECO:0000313" key="3">
    <source>
        <dbReference type="EMBL" id="WIY06620.1"/>
    </source>
</evidence>
<evidence type="ECO:0000259" key="2">
    <source>
        <dbReference type="Pfam" id="PF01243"/>
    </source>
</evidence>
<dbReference type="GO" id="GO:0005829">
    <property type="term" value="C:cytosol"/>
    <property type="evidence" value="ECO:0007669"/>
    <property type="project" value="TreeGrafter"/>
</dbReference>
<dbReference type="SUPFAM" id="SSF50475">
    <property type="entry name" value="FMN-binding split barrel"/>
    <property type="match status" value="1"/>
</dbReference>
<feature type="domain" description="Pyridoxamine 5'-phosphate oxidase N-terminal" evidence="2">
    <location>
        <begin position="10"/>
        <end position="97"/>
    </location>
</feature>
<dbReference type="InterPro" id="IPR024031">
    <property type="entry name" value="MSMEG_5819/OxyR"/>
</dbReference>
<gene>
    <name evidence="3" type="ORF">QRX60_23240</name>
</gene>
<dbReference type="GO" id="GO:0016627">
    <property type="term" value="F:oxidoreductase activity, acting on the CH-CH group of donors"/>
    <property type="evidence" value="ECO:0007669"/>
    <property type="project" value="TreeGrafter"/>
</dbReference>
<dbReference type="EMBL" id="CP127295">
    <property type="protein sequence ID" value="WIY06620.1"/>
    <property type="molecule type" value="Genomic_DNA"/>
</dbReference>
<dbReference type="InterPro" id="IPR052019">
    <property type="entry name" value="F420H2_bilvrd_red/Heme_oxyg"/>
</dbReference>
<dbReference type="EC" id="1.-.-.-" evidence="3"/>
<dbReference type="GO" id="GO:0070967">
    <property type="term" value="F:coenzyme F420 binding"/>
    <property type="evidence" value="ECO:0007669"/>
    <property type="project" value="TreeGrafter"/>
</dbReference>
<sequence length="132" mass="14066">MTFTSAELGYLASQRIGRLATVSPDGQVQNSPTNFFVDAGTGTIVIGGGALSRSKKFRNVQQGSTVAFVVDDLATTDPWRPRGIEIRGTAAALADQEPPLPGLSREIIRITPSRIVSWGVDGPRTSRSARPE</sequence>
<dbReference type="KEGG" id="amog:QRX60_23240"/>
<dbReference type="PANTHER" id="PTHR35176:SF6">
    <property type="entry name" value="HEME OXYGENASE HI_0854-RELATED"/>
    <property type="match status" value="1"/>
</dbReference>
<dbReference type="Pfam" id="PF01243">
    <property type="entry name" value="PNPOx_N"/>
    <property type="match status" value="1"/>
</dbReference>
<proteinExistence type="predicted"/>
<evidence type="ECO:0000256" key="1">
    <source>
        <dbReference type="ARBA" id="ARBA00023002"/>
    </source>
</evidence>
<dbReference type="NCBIfam" id="TIGR04023">
    <property type="entry name" value="PPOX_MSMEG_5819"/>
    <property type="match status" value="1"/>
</dbReference>
<name>A0A9Y2JXS1_9PSEU</name>
<organism evidence="3 4">
    <name type="scientific">Amycolatopsis mongoliensis</name>
    <dbReference type="NCBI Taxonomy" id="715475"/>
    <lineage>
        <taxon>Bacteria</taxon>
        <taxon>Bacillati</taxon>
        <taxon>Actinomycetota</taxon>
        <taxon>Actinomycetes</taxon>
        <taxon>Pseudonocardiales</taxon>
        <taxon>Pseudonocardiaceae</taxon>
        <taxon>Amycolatopsis</taxon>
    </lineage>
</organism>
<evidence type="ECO:0000313" key="4">
    <source>
        <dbReference type="Proteomes" id="UP001239397"/>
    </source>
</evidence>